<evidence type="ECO:0000313" key="4">
    <source>
        <dbReference type="EMBL" id="AWB34364.1"/>
    </source>
</evidence>
<dbReference type="RefSeq" id="WP_108621780.1">
    <property type="nucleotide sequence ID" value="NZ_CP028901.1"/>
</dbReference>
<dbReference type="AlphaFoldDB" id="A0A2R4XKS4"/>
<keyword evidence="5" id="KW-1185">Reference proteome</keyword>
<evidence type="ECO:0000256" key="2">
    <source>
        <dbReference type="SAM" id="MobiDB-lite"/>
    </source>
</evidence>
<dbReference type="InterPro" id="IPR020936">
    <property type="entry name" value="TrhO"/>
</dbReference>
<gene>
    <name evidence="1" type="primary">trhO</name>
    <name evidence="4" type="ORF">DBV39_12340</name>
</gene>
<evidence type="ECO:0000313" key="5">
    <source>
        <dbReference type="Proteomes" id="UP000244571"/>
    </source>
</evidence>
<feature type="domain" description="Rhodanese" evidence="3">
    <location>
        <begin position="130"/>
        <end position="224"/>
    </location>
</feature>
<comment type="catalytic activity">
    <reaction evidence="1">
        <text>uridine(34) in tRNA + AH2 + O2 = 5-hydroxyuridine(34) in tRNA + A + H2O</text>
        <dbReference type="Rhea" id="RHEA:64224"/>
        <dbReference type="Rhea" id="RHEA-COMP:11727"/>
        <dbReference type="Rhea" id="RHEA-COMP:13381"/>
        <dbReference type="ChEBI" id="CHEBI:13193"/>
        <dbReference type="ChEBI" id="CHEBI:15377"/>
        <dbReference type="ChEBI" id="CHEBI:15379"/>
        <dbReference type="ChEBI" id="CHEBI:17499"/>
        <dbReference type="ChEBI" id="CHEBI:65315"/>
        <dbReference type="ChEBI" id="CHEBI:136877"/>
    </reaction>
</comment>
<dbReference type="GO" id="GO:0006400">
    <property type="term" value="P:tRNA modification"/>
    <property type="evidence" value="ECO:0007669"/>
    <property type="project" value="UniProtKB-UniRule"/>
</dbReference>
<dbReference type="NCBIfam" id="NF003703">
    <property type="entry name" value="PRK05320.1"/>
    <property type="match status" value="1"/>
</dbReference>
<dbReference type="SMART" id="SM00450">
    <property type="entry name" value="RHOD"/>
    <property type="match status" value="1"/>
</dbReference>
<dbReference type="Pfam" id="PF17773">
    <property type="entry name" value="UPF0176_N"/>
    <property type="match status" value="1"/>
</dbReference>
<dbReference type="EMBL" id="CP028901">
    <property type="protein sequence ID" value="AWB34364.1"/>
    <property type="molecule type" value="Genomic_DNA"/>
</dbReference>
<comment type="similarity">
    <text evidence="1">Belongs to the TrhO family.</text>
</comment>
<keyword evidence="1" id="KW-0560">Oxidoreductase</keyword>
<keyword evidence="4" id="KW-0808">Transferase</keyword>
<dbReference type="EC" id="1.14.-.-" evidence="1"/>
<organism evidence="4 5">
    <name type="scientific">Orrella marina</name>
    <dbReference type="NCBI Taxonomy" id="2163011"/>
    <lineage>
        <taxon>Bacteria</taxon>
        <taxon>Pseudomonadati</taxon>
        <taxon>Pseudomonadota</taxon>
        <taxon>Betaproteobacteria</taxon>
        <taxon>Burkholderiales</taxon>
        <taxon>Alcaligenaceae</taxon>
        <taxon>Orrella</taxon>
    </lineage>
</organism>
<dbReference type="PANTHER" id="PTHR43268">
    <property type="entry name" value="THIOSULFATE SULFURTRANSFERASE/RHODANESE-LIKE DOMAIN-CONTAINING PROTEIN 2"/>
    <property type="match status" value="1"/>
</dbReference>
<dbReference type="Gene3D" id="3.40.250.10">
    <property type="entry name" value="Rhodanese-like domain"/>
    <property type="match status" value="1"/>
</dbReference>
<dbReference type="PROSITE" id="PS50206">
    <property type="entry name" value="RHODANESE_3"/>
    <property type="match status" value="1"/>
</dbReference>
<dbReference type="Gene3D" id="3.30.70.100">
    <property type="match status" value="1"/>
</dbReference>
<dbReference type="Pfam" id="PF00581">
    <property type="entry name" value="Rhodanese"/>
    <property type="match status" value="1"/>
</dbReference>
<dbReference type="SUPFAM" id="SSF52821">
    <property type="entry name" value="Rhodanese/Cell cycle control phosphatase"/>
    <property type="match status" value="1"/>
</dbReference>
<dbReference type="InterPro" id="IPR001763">
    <property type="entry name" value="Rhodanese-like_dom"/>
</dbReference>
<dbReference type="Proteomes" id="UP000244571">
    <property type="component" value="Chromosome"/>
</dbReference>
<feature type="compositionally biased region" description="Basic and acidic residues" evidence="2">
    <location>
        <begin position="247"/>
        <end position="265"/>
    </location>
</feature>
<dbReference type="KEGG" id="boz:DBV39_12340"/>
<reference evidence="4 5" key="1">
    <citation type="submission" date="2018-04" db="EMBL/GenBank/DDBJ databases">
        <title>Bordetella sp. HZ20 isolated from seawater.</title>
        <authorList>
            <person name="Sun C."/>
        </authorList>
    </citation>
    <scope>NUCLEOTIDE SEQUENCE [LARGE SCALE GENOMIC DNA]</scope>
    <source>
        <strain evidence="4 5">HZ20</strain>
    </source>
</reference>
<dbReference type="InterPro" id="IPR040503">
    <property type="entry name" value="TRHO_N"/>
</dbReference>
<evidence type="ECO:0000259" key="3">
    <source>
        <dbReference type="PROSITE" id="PS50206"/>
    </source>
</evidence>
<keyword evidence="1" id="KW-0819">tRNA processing</keyword>
<comment type="function">
    <text evidence="1">Catalyzes oxygen-dependent 5-hydroxyuridine (ho5U) modification at position 34 in tRNAs.</text>
</comment>
<evidence type="ECO:0000256" key="1">
    <source>
        <dbReference type="HAMAP-Rule" id="MF_00469"/>
    </source>
</evidence>
<protein>
    <recommendedName>
        <fullName evidence="1">tRNA uridine(34) hydroxylase</fullName>
        <ecNumber evidence="1">1.14.-.-</ecNumber>
    </recommendedName>
    <alternativeName>
        <fullName evidence="1">tRNA hydroxylation protein O</fullName>
    </alternativeName>
</protein>
<accession>A0A2R4XKS4</accession>
<feature type="region of interest" description="Disordered" evidence="2">
    <location>
        <begin position="241"/>
        <end position="265"/>
    </location>
</feature>
<dbReference type="OrthoDB" id="9778326at2"/>
<name>A0A2R4XKS4_9BURK</name>
<dbReference type="GO" id="GO:0016740">
    <property type="term" value="F:transferase activity"/>
    <property type="evidence" value="ECO:0007669"/>
    <property type="project" value="UniProtKB-KW"/>
</dbReference>
<dbReference type="GO" id="GO:0016705">
    <property type="term" value="F:oxidoreductase activity, acting on paired donors, with incorporation or reduction of molecular oxygen"/>
    <property type="evidence" value="ECO:0007669"/>
    <property type="project" value="UniProtKB-UniRule"/>
</dbReference>
<dbReference type="PANTHER" id="PTHR43268:SF3">
    <property type="entry name" value="RHODANESE-LIKE DOMAIN-CONTAINING PROTEIN 7-RELATED"/>
    <property type="match status" value="1"/>
</dbReference>
<sequence>MSQSVLNIAAYRFTPLSDLPLWKERFLMRTRELDLRGTILVAHEGINLFLAGTEQAVNDFVTWLREIEPFAEIEVKYSWSDTVPFKRMKIKIKNEIIRMNHPSVHPFEGRAPSVDSHTALRWIRQGQDDEGRPVMLLDTRNEFEIEAGTFKGAQHWHLDRFTQFPEAVHDHYDEIRDKTVISFCTGGIRCEKAALYMNEVGLDHVYQLEGGILKYFEETGGAEFEGTCFVFDERETLDPGLHPKPIVAHEESETGVDKADKADKT</sequence>
<dbReference type="InterPro" id="IPR036873">
    <property type="entry name" value="Rhodanese-like_dom_sf"/>
</dbReference>
<dbReference type="HAMAP" id="MF_00469">
    <property type="entry name" value="TrhO"/>
    <property type="match status" value="1"/>
</dbReference>
<proteinExistence type="inferred from homology"/>